<accession>A0A517SH02</accession>
<dbReference type="PANTHER" id="PTHR43777">
    <property type="entry name" value="MOLYBDENUM COFACTOR CYTIDYLYLTRANSFERASE"/>
    <property type="match status" value="1"/>
</dbReference>
<dbReference type="Proteomes" id="UP000315700">
    <property type="component" value="Chromosome"/>
</dbReference>
<keyword evidence="2" id="KW-0808">Transferase</keyword>
<organism evidence="2 3">
    <name type="scientific">Caulifigura coniformis</name>
    <dbReference type="NCBI Taxonomy" id="2527983"/>
    <lineage>
        <taxon>Bacteria</taxon>
        <taxon>Pseudomonadati</taxon>
        <taxon>Planctomycetota</taxon>
        <taxon>Planctomycetia</taxon>
        <taxon>Planctomycetales</taxon>
        <taxon>Planctomycetaceae</taxon>
        <taxon>Caulifigura</taxon>
    </lineage>
</organism>
<dbReference type="InterPro" id="IPR029044">
    <property type="entry name" value="Nucleotide-diphossugar_trans"/>
</dbReference>
<proteinExistence type="predicted"/>
<dbReference type="InterPro" id="IPR025877">
    <property type="entry name" value="MobA-like_NTP_Trfase"/>
</dbReference>
<dbReference type="SUPFAM" id="SSF53448">
    <property type="entry name" value="Nucleotide-diphospho-sugar transferases"/>
    <property type="match status" value="1"/>
</dbReference>
<dbReference type="EMBL" id="CP036271">
    <property type="protein sequence ID" value="QDT55408.1"/>
    <property type="molecule type" value="Genomic_DNA"/>
</dbReference>
<dbReference type="RefSeq" id="WP_145031184.1">
    <property type="nucleotide sequence ID" value="NZ_CP036271.1"/>
</dbReference>
<sequence length="205" mass="23280">MRIFALIPAAGRSRRMRTHKLLLPVGHRRVIDHLVTALAHATDEVFVLRRSDDVDLREALACHPGVHVVEAGSDPDEMRDSVQLLLDHISRTCRPADDDGWLLSPADHPVIERTVLELLIDAFRERSTAMHLPTYHERNGHPLLAPWALARRVRELPPTEGVNALKRLPDVEVVRHPVENPSILWDLDTPEDYERLLTTLETGDE</sequence>
<dbReference type="FunCoup" id="A0A517SH02">
    <property type="interactions" value="34"/>
</dbReference>
<dbReference type="AlphaFoldDB" id="A0A517SH02"/>
<dbReference type="InParanoid" id="A0A517SH02"/>
<dbReference type="OrthoDB" id="285216at2"/>
<dbReference type="GO" id="GO:0016779">
    <property type="term" value="F:nucleotidyltransferase activity"/>
    <property type="evidence" value="ECO:0007669"/>
    <property type="project" value="UniProtKB-KW"/>
</dbReference>
<evidence type="ECO:0000313" key="2">
    <source>
        <dbReference type="EMBL" id="QDT55408.1"/>
    </source>
</evidence>
<dbReference type="PANTHER" id="PTHR43777:SF1">
    <property type="entry name" value="MOLYBDENUM COFACTOR CYTIDYLYLTRANSFERASE"/>
    <property type="match status" value="1"/>
</dbReference>
<reference evidence="2 3" key="1">
    <citation type="submission" date="2019-02" db="EMBL/GenBank/DDBJ databases">
        <title>Deep-cultivation of Planctomycetes and their phenomic and genomic characterization uncovers novel biology.</title>
        <authorList>
            <person name="Wiegand S."/>
            <person name="Jogler M."/>
            <person name="Boedeker C."/>
            <person name="Pinto D."/>
            <person name="Vollmers J."/>
            <person name="Rivas-Marin E."/>
            <person name="Kohn T."/>
            <person name="Peeters S.H."/>
            <person name="Heuer A."/>
            <person name="Rast P."/>
            <person name="Oberbeckmann S."/>
            <person name="Bunk B."/>
            <person name="Jeske O."/>
            <person name="Meyerdierks A."/>
            <person name="Storesund J.E."/>
            <person name="Kallscheuer N."/>
            <person name="Luecker S."/>
            <person name="Lage O.M."/>
            <person name="Pohl T."/>
            <person name="Merkel B.J."/>
            <person name="Hornburger P."/>
            <person name="Mueller R.-W."/>
            <person name="Bruemmer F."/>
            <person name="Labrenz M."/>
            <person name="Spormann A.M."/>
            <person name="Op den Camp H."/>
            <person name="Overmann J."/>
            <person name="Amann R."/>
            <person name="Jetten M.S.M."/>
            <person name="Mascher T."/>
            <person name="Medema M.H."/>
            <person name="Devos D.P."/>
            <person name="Kaster A.-K."/>
            <person name="Ovreas L."/>
            <person name="Rohde M."/>
            <person name="Galperin M.Y."/>
            <person name="Jogler C."/>
        </authorList>
    </citation>
    <scope>NUCLEOTIDE SEQUENCE [LARGE SCALE GENOMIC DNA]</scope>
    <source>
        <strain evidence="2 3">Pan44</strain>
    </source>
</reference>
<evidence type="ECO:0000313" key="3">
    <source>
        <dbReference type="Proteomes" id="UP000315700"/>
    </source>
</evidence>
<protein>
    <submittedName>
        <fullName evidence="2">2-C-methyl-D-erythritol 4-phosphate cytidylyltransferase</fullName>
    </submittedName>
</protein>
<name>A0A517SH02_9PLAN</name>
<dbReference type="Pfam" id="PF12804">
    <property type="entry name" value="NTP_transf_3"/>
    <property type="match status" value="1"/>
</dbReference>
<keyword evidence="2" id="KW-0548">Nucleotidyltransferase</keyword>
<gene>
    <name evidence="2" type="ORF">Pan44_34510</name>
</gene>
<feature type="domain" description="MobA-like NTP transferase" evidence="1">
    <location>
        <begin position="5"/>
        <end position="165"/>
    </location>
</feature>
<dbReference type="KEGG" id="ccos:Pan44_34510"/>
<keyword evidence="3" id="KW-1185">Reference proteome</keyword>
<evidence type="ECO:0000259" key="1">
    <source>
        <dbReference type="Pfam" id="PF12804"/>
    </source>
</evidence>
<dbReference type="Gene3D" id="3.90.550.10">
    <property type="entry name" value="Spore Coat Polysaccharide Biosynthesis Protein SpsA, Chain A"/>
    <property type="match status" value="1"/>
</dbReference>